<dbReference type="EMBL" id="LUCM01007775">
    <property type="protein sequence ID" value="KAA0189373.1"/>
    <property type="molecule type" value="Genomic_DNA"/>
</dbReference>
<feature type="compositionally biased region" description="Polar residues" evidence="1">
    <location>
        <begin position="622"/>
        <end position="640"/>
    </location>
</feature>
<feature type="region of interest" description="Disordered" evidence="1">
    <location>
        <begin position="1271"/>
        <end position="1317"/>
    </location>
</feature>
<keyword evidence="3" id="KW-1185">Reference proteome</keyword>
<feature type="region of interest" description="Disordered" evidence="1">
    <location>
        <begin position="1337"/>
        <end position="1359"/>
    </location>
</feature>
<comment type="caution">
    <text evidence="2">The sequence shown here is derived from an EMBL/GenBank/DDBJ whole genome shotgun (WGS) entry which is preliminary data.</text>
</comment>
<dbReference type="OrthoDB" id="6233019at2759"/>
<dbReference type="InterPro" id="IPR016024">
    <property type="entry name" value="ARM-type_fold"/>
</dbReference>
<proteinExistence type="predicted"/>
<reference evidence="2" key="1">
    <citation type="submission" date="2019-05" db="EMBL/GenBank/DDBJ databases">
        <title>Annotation for the trematode Fasciolopsis buski.</title>
        <authorList>
            <person name="Choi Y.-J."/>
        </authorList>
    </citation>
    <scope>NUCLEOTIDE SEQUENCE</scope>
    <source>
        <strain evidence="2">HT</strain>
        <tissue evidence="2">Whole worm</tissue>
    </source>
</reference>
<organism evidence="2 3">
    <name type="scientific">Fasciolopsis buskii</name>
    <dbReference type="NCBI Taxonomy" id="27845"/>
    <lineage>
        <taxon>Eukaryota</taxon>
        <taxon>Metazoa</taxon>
        <taxon>Spiralia</taxon>
        <taxon>Lophotrochozoa</taxon>
        <taxon>Platyhelminthes</taxon>
        <taxon>Trematoda</taxon>
        <taxon>Digenea</taxon>
        <taxon>Plagiorchiida</taxon>
        <taxon>Echinostomata</taxon>
        <taxon>Echinostomatoidea</taxon>
        <taxon>Fasciolidae</taxon>
        <taxon>Fasciolopsis</taxon>
    </lineage>
</organism>
<dbReference type="Gene3D" id="1.25.10.10">
    <property type="entry name" value="Leucine-rich Repeat Variant"/>
    <property type="match status" value="1"/>
</dbReference>
<protein>
    <submittedName>
        <fullName evidence="2">Uncharacterized protein</fullName>
    </submittedName>
</protein>
<accession>A0A8E0RVX6</accession>
<dbReference type="SUPFAM" id="SSF48371">
    <property type="entry name" value="ARM repeat"/>
    <property type="match status" value="1"/>
</dbReference>
<evidence type="ECO:0000313" key="3">
    <source>
        <dbReference type="Proteomes" id="UP000728185"/>
    </source>
</evidence>
<feature type="region of interest" description="Disordered" evidence="1">
    <location>
        <begin position="619"/>
        <end position="643"/>
    </location>
</feature>
<name>A0A8E0RVX6_9TREM</name>
<dbReference type="InterPro" id="IPR011989">
    <property type="entry name" value="ARM-like"/>
</dbReference>
<dbReference type="Proteomes" id="UP000728185">
    <property type="component" value="Unassembled WGS sequence"/>
</dbReference>
<gene>
    <name evidence="2" type="ORF">FBUS_01457</name>
</gene>
<evidence type="ECO:0000313" key="2">
    <source>
        <dbReference type="EMBL" id="KAA0189373.1"/>
    </source>
</evidence>
<sequence length="1398" mass="155525">MNSSQYFLRVAAKSKSISSALEDYELLASLLSGLSQKNEKTHYKDEIFSPVDTGPNDLRGLCTVSERCGGVWTAREGVDWLLFYIFYRRYGWDESAAQQLGFQVYMPSVAHRLRSSTRDDEMRYKERIIAVSSDIISWLEQHPLLLSVIKMYNSAIRIARSTNVTRQHLIFHTLRWVTTSLEPASTVLNIPSPSPRRGSIYTPRTMAGTLGAQPTSPFLPPDATPESMYMAVQELIILSTTDSVNCIRKAIIPMLARLLQKLSLNTCLRLLDSFIEMFNRQEVNAWETAEGYLIAMGLLIKRTVACVPEEENSNGNQLTGSPSSTVNISSESFQKDLLPRIKMLLFNLFDHPHPSVRISAIRLYITCLKRCPHAVIQTALDEIMNEVCVLPSSNGLGTDADLSPSLGSSAIESLLSLCQILLRSLFSITHRSGGLRLPPSTGDLQNSLVHSYIGHNDANVRMAACQVYETLVFSALSNPNRVRYLLNKVMENWIIKQDVLLAPLHKVPLVSGSGGGSTAVTAGTGTNWHEGRLRIYGEVCRMLVQKHLSAVCDALIRASDSDSGLSLMDDVFVDWPPDMANRHSNKGRKTPSAPKRSVLYEMGHAADIRAILNQMDDGYASRRSSGSQNSPETSAAQPVSSRPRFSIAIPFSRPTERSRGLITPRLHLPIIGKKNSTGTNSILDQLRAMDDNEKIKPLDTARASVWRSEIAKRLSVMPNKSGSKSSLTGLSDGEPTRMRVMFANLLHASIECLVMEPRQLRQSARKAFSEIGRLLRWFDANLFMEFLAMHLTHPPTLMSYACLKMVRASLEEFIHYEQRFLSSDEKNLNDTLTQMTLDTQRRGGSTSDCIPDAHFLNCPQIRVLFSAERSALWIHCCQQYLADESTPTFVCLPALDCVIKSLTLASHLSQFSHAVQWTENTQQNTSCLGSGLFGDKGNSCKLVIDSSALVSAVQAAVSYVHRFEIILDDRNQPSSVTGEHQRLGSLRPFCQRRPKSAVSPVGRRPPLATFLIHIVTNMEPVLFNYLPPSPNPLRLDSATRCAAGHLLSPMLISLITWPLALLPPSSTESSTCYPDRYAPRVLAVRRLLRLIAAVVHAMPLATDQTHAGGGSGKHKNEVNNLLGLIDRNPNQLTEVVNAYFAQLEKILDQLRKACAPVSLCHSNSWWWFRALCEHVPRLMQVAPHANPISLIRVLLDEANRAHDRVNPGGFLKPDNRNMKPMSSLACMRWKRAIEYAKGIAVTQLHTKQPQNTFAYRWPTVNALKQVKSKLMDTPSEPVARDAPANTTSSNARRRYSSSQLDDDDDESPFDGPLDVDSKQSAFDQITDDEPDLVIEPAEADTSSGEEQMVEFDSEPRKHRSSGVTIGTLITLMSPTEIQLITGETDPGRRLHRGSVYRL</sequence>
<evidence type="ECO:0000256" key="1">
    <source>
        <dbReference type="SAM" id="MobiDB-lite"/>
    </source>
</evidence>